<dbReference type="GO" id="GO:0005634">
    <property type="term" value="C:nucleus"/>
    <property type="evidence" value="ECO:0007669"/>
    <property type="project" value="TreeGrafter"/>
</dbReference>
<dbReference type="VEuPathDB" id="MicrosporidiaDB:NCER_100503"/>
<dbReference type="VEuPathDB" id="MicrosporidiaDB:G9O61_00g015560"/>
<dbReference type="SUPFAM" id="SSF69572">
    <property type="entry name" value="Activating enzymes of the ubiquitin-like proteins"/>
    <property type="match status" value="1"/>
</dbReference>
<keyword evidence="1" id="KW-0067">ATP-binding</keyword>
<protein>
    <recommendedName>
        <fullName evidence="1">NEDD8-activating enzyme E1 catalytic subunit</fullName>
        <ecNumber evidence="1">6.2.1.64</ecNumber>
    </recommendedName>
</protein>
<keyword evidence="1" id="KW-0833">Ubl conjugation pathway</keyword>
<evidence type="ECO:0000313" key="4">
    <source>
        <dbReference type="Proteomes" id="UP000034350"/>
    </source>
</evidence>
<dbReference type="RefSeq" id="XP_024331287.1">
    <property type="nucleotide sequence ID" value="XM_024474285.1"/>
</dbReference>
<name>A0A0F9WFP2_9MICR</name>
<dbReference type="GeneID" id="36319200"/>
<accession>A0A0F9WFP2</accession>
<dbReference type="PANTHER" id="PTHR10953:SF6">
    <property type="entry name" value="NEDD8-ACTIVATING ENZYME E1 CATALYTIC SUBUNIT"/>
    <property type="match status" value="1"/>
</dbReference>
<evidence type="ECO:0000313" key="3">
    <source>
        <dbReference type="EMBL" id="KKO75545.1"/>
    </source>
</evidence>
<reference evidence="3 4" key="1">
    <citation type="journal article" date="2015" name="Environ. Microbiol.">
        <title>Genome analyses suggest the presence of polyploidy and recent human-driven expansions in eight global populations of the honeybee pathogen Nosema ceranae.</title>
        <authorList>
            <person name="Pelin A."/>
            <person name="Selman M."/>
            <person name="Aris-Brosou S."/>
            <person name="Farinelli L."/>
            <person name="Corradi N."/>
        </authorList>
    </citation>
    <scope>NUCLEOTIDE SEQUENCE [LARGE SCALE GENOMIC DNA]</scope>
    <source>
        <strain evidence="3 4">PA08 1199</strain>
    </source>
</reference>
<comment type="function">
    <text evidence="1">Catalytic subunit of the dimeric E1 enzyme, which activates NEDD8.</text>
</comment>
<evidence type="ECO:0000256" key="1">
    <source>
        <dbReference type="RuleBase" id="RU368009"/>
    </source>
</evidence>
<comment type="catalytic activity">
    <reaction evidence="1">
        <text>ATP + [NEDD8 protein] + [E1 NEDD8-activating enzyme]-L-cysteine = AMP + diphosphate + [E1 NEDD8-activating enzyme]-S-[NEDD8 protein]-yl-L-cysteine.</text>
        <dbReference type="EC" id="6.2.1.64"/>
    </reaction>
</comment>
<feature type="domain" description="THIF-type NAD/FAD binding fold" evidence="2">
    <location>
        <begin position="6"/>
        <end position="293"/>
    </location>
</feature>
<dbReference type="GO" id="GO:0005524">
    <property type="term" value="F:ATP binding"/>
    <property type="evidence" value="ECO:0007669"/>
    <property type="project" value="UniProtKB-UniRule"/>
</dbReference>
<dbReference type="EMBL" id="JPQZ01000018">
    <property type="protein sequence ID" value="KKO75545.1"/>
    <property type="molecule type" value="Genomic_DNA"/>
</dbReference>
<comment type="caution">
    <text evidence="3">The sequence shown here is derived from an EMBL/GenBank/DDBJ whole genome shotgun (WGS) entry which is preliminary data.</text>
</comment>
<sequence length="410" mass="47386">MPNIKNILVVGTGGIGSELVKLLYLLPESQISLIDFDTIELTNLNRQFLFTNNDIGKYKSEIVGNKIRESTNWKITSYTDSIYNYDLGFFKQFDVVYNCLDNNEARTYVNTRCYLGSVKLVDGGSGGFKGQSCIFDYTKECFDCLPKPIQKSYNVCTIRTLPTKFEHCIEFVKETFFNGEYNFNSLIKTDNMSLYSDFILKLTVNNENNITPYKKDIIKIKKYLLKLKRKNLNVLSYNKDNIYECKLLYKLSCIRSKSANIELISFFDFQSIANNIIPSLCSTNAIVASLMILSERNNTHYFLTHNKKLFIGLDPGDKNRDCHVCSKKWIVLNIKKDSMAIELFDFINHLLNVNIKYLMTENGKFYSKFPNNLGDKLEINVNSVGTLGYNNEEILKVYFNELEESFRVIK</sequence>
<organism evidence="3 4">
    <name type="scientific">Vairimorpha ceranae</name>
    <dbReference type="NCBI Taxonomy" id="40302"/>
    <lineage>
        <taxon>Eukaryota</taxon>
        <taxon>Fungi</taxon>
        <taxon>Fungi incertae sedis</taxon>
        <taxon>Microsporidia</taxon>
        <taxon>Nosematidae</taxon>
        <taxon>Vairimorpha</taxon>
    </lineage>
</organism>
<dbReference type="Proteomes" id="UP000034350">
    <property type="component" value="Unassembled WGS sequence"/>
</dbReference>
<gene>
    <name evidence="3" type="ORF">AAJ76_1800039009</name>
</gene>
<dbReference type="PANTHER" id="PTHR10953">
    <property type="entry name" value="UBIQUITIN-ACTIVATING ENZYME E1"/>
    <property type="match status" value="1"/>
</dbReference>
<dbReference type="GO" id="GO:0005737">
    <property type="term" value="C:cytoplasm"/>
    <property type="evidence" value="ECO:0007669"/>
    <property type="project" value="TreeGrafter"/>
</dbReference>
<keyword evidence="4" id="KW-1185">Reference proteome</keyword>
<keyword evidence="1" id="KW-0547">Nucleotide-binding</keyword>
<keyword evidence="1" id="KW-0436">Ligase</keyword>
<proteinExistence type="inferred from homology"/>
<dbReference type="EC" id="6.2.1.64" evidence="1"/>
<dbReference type="GO" id="GO:0019781">
    <property type="term" value="F:NEDD8 activating enzyme activity"/>
    <property type="evidence" value="ECO:0007669"/>
    <property type="project" value="UniProtKB-UniRule"/>
</dbReference>
<dbReference type="VEuPathDB" id="MicrosporidiaDB:AAJ76_1800039009"/>
<comment type="pathway">
    <text evidence="1">Protein modification; protein neddylation.</text>
</comment>
<dbReference type="InterPro" id="IPR000594">
    <property type="entry name" value="ThiF_NAD_FAD-bd"/>
</dbReference>
<dbReference type="Gene3D" id="3.40.50.720">
    <property type="entry name" value="NAD(P)-binding Rossmann-like Domain"/>
    <property type="match status" value="1"/>
</dbReference>
<comment type="similarity">
    <text evidence="1">Belongs to the ubiquitin-activating E1 family. UBA3 subfamily.</text>
</comment>
<dbReference type="InterPro" id="IPR035985">
    <property type="entry name" value="Ubiquitin-activating_enz"/>
</dbReference>
<dbReference type="OrthoDB" id="10255449at2759"/>
<evidence type="ECO:0000259" key="2">
    <source>
        <dbReference type="Pfam" id="PF00899"/>
    </source>
</evidence>
<dbReference type="InterPro" id="IPR045886">
    <property type="entry name" value="ThiF/MoeB/HesA"/>
</dbReference>
<dbReference type="AlphaFoldDB" id="A0A0F9WFP2"/>
<dbReference type="Pfam" id="PF00899">
    <property type="entry name" value="ThiF"/>
    <property type="match status" value="1"/>
</dbReference>
<dbReference type="GO" id="GO:0045116">
    <property type="term" value="P:protein neddylation"/>
    <property type="evidence" value="ECO:0007669"/>
    <property type="project" value="UniProtKB-UniRule"/>
</dbReference>